<evidence type="ECO:0000313" key="4">
    <source>
        <dbReference type="Proteomes" id="UP000766904"/>
    </source>
</evidence>
<dbReference type="Pfam" id="PF00582">
    <property type="entry name" value="Usp"/>
    <property type="match status" value="1"/>
</dbReference>
<dbReference type="AlphaFoldDB" id="A0A8J8Q1P3"/>
<proteinExistence type="inferred from homology"/>
<comment type="caution">
    <text evidence="3">The sequence shown here is derived from an EMBL/GenBank/DDBJ whole genome shotgun (WGS) entry which is preliminary data.</text>
</comment>
<reference evidence="3" key="1">
    <citation type="submission" date="2017-11" db="EMBL/GenBank/DDBJ databases">
        <authorList>
            <person name="Kajale S.C."/>
            <person name="Sharma A."/>
        </authorList>
    </citation>
    <scope>NUCLEOTIDE SEQUENCE</scope>
    <source>
        <strain evidence="3">LS1_42</strain>
    </source>
</reference>
<accession>A0A8J8Q1P3</accession>
<dbReference type="InterPro" id="IPR006015">
    <property type="entry name" value="Universal_stress_UspA"/>
</dbReference>
<protein>
    <submittedName>
        <fullName evidence="3">Universal stress protein UspA</fullName>
    </submittedName>
</protein>
<dbReference type="EMBL" id="PHNJ01000015">
    <property type="protein sequence ID" value="TYL36768.1"/>
    <property type="molecule type" value="Genomic_DNA"/>
</dbReference>
<dbReference type="PANTHER" id="PTHR46268">
    <property type="entry name" value="STRESS RESPONSE PROTEIN NHAX"/>
    <property type="match status" value="1"/>
</dbReference>
<dbReference type="OrthoDB" id="105697at2157"/>
<evidence type="ECO:0000259" key="2">
    <source>
        <dbReference type="Pfam" id="PF00582"/>
    </source>
</evidence>
<dbReference type="InterPro" id="IPR014729">
    <property type="entry name" value="Rossmann-like_a/b/a_fold"/>
</dbReference>
<comment type="similarity">
    <text evidence="1">Belongs to the universal stress protein A family.</text>
</comment>
<dbReference type="Gene3D" id="3.40.50.620">
    <property type="entry name" value="HUPs"/>
    <property type="match status" value="1"/>
</dbReference>
<dbReference type="PANTHER" id="PTHR46268:SF24">
    <property type="entry name" value="UNIVERSAL STRESS PROTEIN"/>
    <property type="match status" value="1"/>
</dbReference>
<evidence type="ECO:0000313" key="3">
    <source>
        <dbReference type="EMBL" id="TYL36768.1"/>
    </source>
</evidence>
<dbReference type="Proteomes" id="UP000766904">
    <property type="component" value="Unassembled WGS sequence"/>
</dbReference>
<feature type="domain" description="UspA" evidence="2">
    <location>
        <begin position="1"/>
        <end position="154"/>
    </location>
</feature>
<sequence length="154" mass="16407">MTTRVLVPLDTSECSTAALEFALESYPGAKLIAVHVIDPGDIYGATGLETGTKTSLESGTETMADYEQIRTHRETQAEAVFEEARNRAADADVDLETEVRIGDVPRTILAAAADQDVDQIVLGSHGRTGASRILLGSVAETVARRSPVPVTIVR</sequence>
<dbReference type="CDD" id="cd00293">
    <property type="entry name" value="USP-like"/>
    <property type="match status" value="1"/>
</dbReference>
<dbReference type="RefSeq" id="WP_148859969.1">
    <property type="nucleotide sequence ID" value="NZ_PHNJ01000015.1"/>
</dbReference>
<dbReference type="SUPFAM" id="SSF52402">
    <property type="entry name" value="Adenine nucleotide alpha hydrolases-like"/>
    <property type="match status" value="1"/>
</dbReference>
<dbReference type="PRINTS" id="PR01438">
    <property type="entry name" value="UNVRSLSTRESS"/>
</dbReference>
<gene>
    <name evidence="3" type="ORF">CV102_21075</name>
</gene>
<keyword evidence="4" id="KW-1185">Reference proteome</keyword>
<evidence type="ECO:0000256" key="1">
    <source>
        <dbReference type="ARBA" id="ARBA00008791"/>
    </source>
</evidence>
<name>A0A8J8Q1P3_9EURY</name>
<organism evidence="3 4">
    <name type="scientific">Natronococcus pandeyae</name>
    <dbReference type="NCBI Taxonomy" id="2055836"/>
    <lineage>
        <taxon>Archaea</taxon>
        <taxon>Methanobacteriati</taxon>
        <taxon>Methanobacteriota</taxon>
        <taxon>Stenosarchaea group</taxon>
        <taxon>Halobacteria</taxon>
        <taxon>Halobacteriales</taxon>
        <taxon>Natrialbaceae</taxon>
        <taxon>Natronococcus</taxon>
    </lineage>
</organism>
<dbReference type="InterPro" id="IPR006016">
    <property type="entry name" value="UspA"/>
</dbReference>